<dbReference type="EMBL" id="JALLAZ020000210">
    <property type="protein sequence ID" value="KAL3800741.1"/>
    <property type="molecule type" value="Genomic_DNA"/>
</dbReference>
<evidence type="ECO:0000313" key="6">
    <source>
        <dbReference type="Proteomes" id="UP001530315"/>
    </source>
</evidence>
<comment type="caution">
    <text evidence="5">The sequence shown here is derived from an EMBL/GenBank/DDBJ whole genome shotgun (WGS) entry which is preliminary data.</text>
</comment>
<reference evidence="5 6" key="1">
    <citation type="submission" date="2024-10" db="EMBL/GenBank/DDBJ databases">
        <title>Updated reference genomes for cyclostephanoid diatoms.</title>
        <authorList>
            <person name="Roberts W.R."/>
            <person name="Alverson A.J."/>
        </authorList>
    </citation>
    <scope>NUCLEOTIDE SEQUENCE [LARGE SCALE GENOMIC DNA]</scope>
    <source>
        <strain evidence="5 6">AJA276-08</strain>
    </source>
</reference>
<sequence length="949" mass="104230">MTTAAARPLVMVEVIPLTLTDTRVRGTDADGTRHPFRTCIPISTPSAKLQLLNMGRQGMFSEGWLDSGATENAHRKEKRSKDKNHDVESNSTAKHETNSTRSRGLWLKSALHSGKCDLSHTFDQTIISGDLIFQGKNACVNRQRMKSKCISPLLYVTYLRSDDPLDQRGVPCYLRGYIFAENECLQYFRMSDHRCVVTTGTIVQICPILDVSNHRDLNSIGLVIPKSTRDFLHATLSGLNLSQQIIHGRSPQSHLLAEGTGMEQCAENRPRYSALSCYDKQTVDSLSLRMSTMLANTVWIGTSQNALSTRKDKLRQLELMDQELRAFWKTSNHDGINPRGIKQTRKRLKAGERRSAVPLLLREGALLVHNSHPNSGKSTLVAAIANDELKCDAVHVISAPALFAKYGTSADAALESVLHELALRCAVKGGATVSMDCCGDKERQWQPKVCFILDHLETFLPLSRQAGGDPYSPVLNAMTAHLNRLSFSFKTRNEFPFPSNNPLYNACHTSRWSPGFTLPLGICLVGVMTCSEGSGKRAFQSALEALGGGRFRVPLPSATTRLSAFRQAFEVCGVELTIDAKKALPEICATLTWASGGSFLLCAKRLRSELTRAGVLVASEQDLKRAMIQARNQSKDSTSSYTAEFPSLSRTAKEFSFSSVGGNLEAKLALEDALALSPRKQHLLSKFGLKLPTGVLLYGPPGTGKTLLARAVAQSLYQQDHMDVENAGGAFISLKASDIMRPEVGISEKLIVSAFETARRNSPSVIFIDEFQALFGDRDGGGFILGQMSSTLLQCMDDIARWSEVEPPDNELKPASAKNGRIVILGATNAPWAIDKAFLRPGRFDRAVHVKLPSVNDREEILRVHVSRMKLAPQTDQIFPADEICKTLAELCLGYSGADLAALCRSASVRCLSNGASEVTKQHFLDARLHDVMRSSNDNLVKRISAWQP</sequence>
<gene>
    <name evidence="5" type="ORF">ACHAW5_009311</name>
</gene>
<dbReference type="SMART" id="SM00382">
    <property type="entry name" value="AAA"/>
    <property type="match status" value="2"/>
</dbReference>
<dbReference type="AlphaFoldDB" id="A0ABD3QMM7"/>
<evidence type="ECO:0000256" key="3">
    <source>
        <dbReference type="SAM" id="MobiDB-lite"/>
    </source>
</evidence>
<evidence type="ECO:0000256" key="1">
    <source>
        <dbReference type="ARBA" id="ARBA00022741"/>
    </source>
</evidence>
<evidence type="ECO:0000256" key="2">
    <source>
        <dbReference type="ARBA" id="ARBA00022840"/>
    </source>
</evidence>
<keyword evidence="1" id="KW-0547">Nucleotide-binding</keyword>
<feature type="domain" description="AAA+ ATPase" evidence="4">
    <location>
        <begin position="363"/>
        <end position="559"/>
    </location>
</feature>
<keyword evidence="2" id="KW-0067">ATP-binding</keyword>
<dbReference type="SUPFAM" id="SSF52540">
    <property type="entry name" value="P-loop containing nucleoside triphosphate hydrolases"/>
    <property type="match status" value="1"/>
</dbReference>
<dbReference type="InterPro" id="IPR050168">
    <property type="entry name" value="AAA_ATPase_domain"/>
</dbReference>
<dbReference type="Pfam" id="PF00004">
    <property type="entry name" value="AAA"/>
    <property type="match status" value="1"/>
</dbReference>
<dbReference type="InterPro" id="IPR003959">
    <property type="entry name" value="ATPase_AAA_core"/>
</dbReference>
<dbReference type="PANTHER" id="PTHR23077">
    <property type="entry name" value="AAA-FAMILY ATPASE"/>
    <property type="match status" value="1"/>
</dbReference>
<evidence type="ECO:0000259" key="4">
    <source>
        <dbReference type="SMART" id="SM00382"/>
    </source>
</evidence>
<dbReference type="InterPro" id="IPR027417">
    <property type="entry name" value="P-loop_NTPase"/>
</dbReference>
<accession>A0ABD3QMM7</accession>
<dbReference type="Gene3D" id="1.10.8.60">
    <property type="match status" value="1"/>
</dbReference>
<protein>
    <recommendedName>
        <fullName evidence="4">AAA+ ATPase domain-containing protein</fullName>
    </recommendedName>
</protein>
<name>A0ABD3QMM7_9STRA</name>
<dbReference type="InterPro" id="IPR003960">
    <property type="entry name" value="ATPase_AAA_CS"/>
</dbReference>
<organism evidence="5 6">
    <name type="scientific">Stephanodiscus triporus</name>
    <dbReference type="NCBI Taxonomy" id="2934178"/>
    <lineage>
        <taxon>Eukaryota</taxon>
        <taxon>Sar</taxon>
        <taxon>Stramenopiles</taxon>
        <taxon>Ochrophyta</taxon>
        <taxon>Bacillariophyta</taxon>
        <taxon>Coscinodiscophyceae</taxon>
        <taxon>Thalassiosirophycidae</taxon>
        <taxon>Stephanodiscales</taxon>
        <taxon>Stephanodiscaceae</taxon>
        <taxon>Stephanodiscus</taxon>
    </lineage>
</organism>
<dbReference type="PANTHER" id="PTHR23077:SF27">
    <property type="entry name" value="ATPASE FAMILY GENE 2 PROTEIN HOMOLOG A"/>
    <property type="match status" value="1"/>
</dbReference>
<dbReference type="GO" id="GO:0005524">
    <property type="term" value="F:ATP binding"/>
    <property type="evidence" value="ECO:0007669"/>
    <property type="project" value="UniProtKB-KW"/>
</dbReference>
<proteinExistence type="predicted"/>
<keyword evidence="6" id="KW-1185">Reference proteome</keyword>
<dbReference type="Gene3D" id="3.40.50.300">
    <property type="entry name" value="P-loop containing nucleotide triphosphate hydrolases"/>
    <property type="match status" value="1"/>
</dbReference>
<dbReference type="InterPro" id="IPR041569">
    <property type="entry name" value="AAA_lid_3"/>
</dbReference>
<feature type="compositionally biased region" description="Basic and acidic residues" evidence="3">
    <location>
        <begin position="79"/>
        <end position="98"/>
    </location>
</feature>
<dbReference type="PROSITE" id="PS00674">
    <property type="entry name" value="AAA"/>
    <property type="match status" value="1"/>
</dbReference>
<dbReference type="Pfam" id="PF17862">
    <property type="entry name" value="AAA_lid_3"/>
    <property type="match status" value="1"/>
</dbReference>
<dbReference type="InterPro" id="IPR003593">
    <property type="entry name" value="AAA+_ATPase"/>
</dbReference>
<dbReference type="Proteomes" id="UP001530315">
    <property type="component" value="Unassembled WGS sequence"/>
</dbReference>
<feature type="domain" description="AAA+ ATPase" evidence="4">
    <location>
        <begin position="691"/>
        <end position="854"/>
    </location>
</feature>
<feature type="region of interest" description="Disordered" evidence="3">
    <location>
        <begin position="69"/>
        <end position="100"/>
    </location>
</feature>
<evidence type="ECO:0000313" key="5">
    <source>
        <dbReference type="EMBL" id="KAL3800741.1"/>
    </source>
</evidence>